<feature type="binding site" evidence="7">
    <location>
        <position position="174"/>
    </location>
    <ligand>
        <name>FMN</name>
        <dbReference type="ChEBI" id="CHEBI:58210"/>
    </ligand>
</feature>
<dbReference type="PROSITE" id="PS01136">
    <property type="entry name" value="UPF0034"/>
    <property type="match status" value="1"/>
</dbReference>
<dbReference type="Pfam" id="PF01207">
    <property type="entry name" value="Dus"/>
    <property type="match status" value="1"/>
</dbReference>
<sequence length="406" mass="43026">MPTTPDINGSASNSLRPPVNPGAAGAPARRDAARGFAIGGIRVHNRLILAPMAGVTDRPFRSLCRRLGAGLAVSEMLSANPALASSRKSRERADHRGEPGPIAVQIAGADPQWLAEAARMNVDQGAELIDINLGCPAKKVCKTAAGSALLRDEPLVARILEAVVAAVHVPVTLKTRTGWSPETRNLPRIARIAREAGIAMLAVHGRTRACGYSGRAELDSLRTLRAEAGLPADFPLVANGDIDSPERAAAALAYTGADAVMVGRAAQGRPWLFQQIDHYLITGEHLPPPTSDWVCSTLLAHLEELYRFYGPERGVRIARKHIGWYLRAHQQTGPQQRPGVGLGAGRAGLRGSGTSTRACAAGPTQPDAPHTIEAHLARINRAETPQQQTDLVRALLLGPADLEDAA</sequence>
<dbReference type="EC" id="1.3.1.-" evidence="7"/>
<comment type="catalytic activity">
    <reaction evidence="7">
        <text>a 5,6-dihydrouridine in tRNA + NAD(+) = a uridine in tRNA + NADH + H(+)</text>
        <dbReference type="Rhea" id="RHEA:54452"/>
        <dbReference type="Rhea" id="RHEA-COMP:13339"/>
        <dbReference type="Rhea" id="RHEA-COMP:13887"/>
        <dbReference type="ChEBI" id="CHEBI:15378"/>
        <dbReference type="ChEBI" id="CHEBI:57540"/>
        <dbReference type="ChEBI" id="CHEBI:57945"/>
        <dbReference type="ChEBI" id="CHEBI:65315"/>
        <dbReference type="ChEBI" id="CHEBI:74443"/>
    </reaction>
</comment>
<keyword evidence="2 7" id="KW-0285">Flavoprotein</keyword>
<dbReference type="Gene3D" id="1.10.1200.80">
    <property type="entry name" value="Putative flavin oxidoreducatase, domain 2"/>
    <property type="match status" value="1"/>
</dbReference>
<dbReference type="PANTHER" id="PTHR45846:SF1">
    <property type="entry name" value="TRNA-DIHYDROURIDINE(47) SYNTHASE [NAD(P)(+)]-LIKE"/>
    <property type="match status" value="1"/>
</dbReference>
<keyword evidence="7" id="KW-0820">tRNA-binding</keyword>
<evidence type="ECO:0000259" key="9">
    <source>
        <dbReference type="Pfam" id="PF01207"/>
    </source>
</evidence>
<name>A0ABS1CHP4_9GAMM</name>
<evidence type="ECO:0000313" key="11">
    <source>
        <dbReference type="Proteomes" id="UP000748752"/>
    </source>
</evidence>
<evidence type="ECO:0000256" key="1">
    <source>
        <dbReference type="ARBA" id="ARBA00001917"/>
    </source>
</evidence>
<comment type="caution">
    <text evidence="10">The sequence shown here is derived from an EMBL/GenBank/DDBJ whole genome shotgun (WGS) entry which is preliminary data.</text>
</comment>
<keyword evidence="5 7" id="KW-0521">NADP</keyword>
<comment type="function">
    <text evidence="7">Catalyzes the synthesis of 5,6-dihydrouridine (D), a modified base found in the D-loop of most tRNAs, via the reduction of the C5-C6 double bond in target uridines.</text>
</comment>
<reference evidence="10 11" key="1">
    <citation type="journal article" date="2020" name="Microorganisms">
        <title>Osmotic Adaptation and Compatible Solute Biosynthesis of Phototrophic Bacteria as Revealed from Genome Analyses.</title>
        <authorList>
            <person name="Imhoff J.F."/>
            <person name="Rahn T."/>
            <person name="Kunzel S."/>
            <person name="Keller A."/>
            <person name="Neulinger S.C."/>
        </authorList>
    </citation>
    <scope>NUCLEOTIDE SEQUENCE [LARGE SCALE GENOMIC DNA]</scope>
    <source>
        <strain evidence="10 11">DSM 6210</strain>
    </source>
</reference>
<keyword evidence="4 7" id="KW-0819">tRNA processing</keyword>
<keyword evidence="7" id="KW-0694">RNA-binding</keyword>
<keyword evidence="3 7" id="KW-0288">FMN</keyword>
<feature type="binding site" evidence="7">
    <location>
        <begin position="239"/>
        <end position="241"/>
    </location>
    <ligand>
        <name>FMN</name>
        <dbReference type="ChEBI" id="CHEBI:58210"/>
    </ligand>
</feature>
<evidence type="ECO:0000256" key="2">
    <source>
        <dbReference type="ARBA" id="ARBA00022630"/>
    </source>
</evidence>
<dbReference type="InterPro" id="IPR013785">
    <property type="entry name" value="Aldolase_TIM"/>
</dbReference>
<gene>
    <name evidence="7" type="primary">dusB</name>
    <name evidence="10" type="ORF">CKO31_10855</name>
</gene>
<dbReference type="CDD" id="cd02801">
    <property type="entry name" value="DUS_like_FMN"/>
    <property type="match status" value="1"/>
</dbReference>
<accession>A0ABS1CHP4</accession>
<dbReference type="SUPFAM" id="SSF51395">
    <property type="entry name" value="FMN-linked oxidoreductases"/>
    <property type="match status" value="1"/>
</dbReference>
<dbReference type="PANTHER" id="PTHR45846">
    <property type="entry name" value="TRNA-DIHYDROURIDINE(47) SYNTHASE [NAD(P)(+)]-LIKE"/>
    <property type="match status" value="1"/>
</dbReference>
<evidence type="ECO:0000256" key="3">
    <source>
        <dbReference type="ARBA" id="ARBA00022643"/>
    </source>
</evidence>
<keyword evidence="6 7" id="KW-0560">Oxidoreductase</keyword>
<dbReference type="InterPro" id="IPR004652">
    <property type="entry name" value="DusB-like"/>
</dbReference>
<evidence type="ECO:0000256" key="5">
    <source>
        <dbReference type="ARBA" id="ARBA00022857"/>
    </source>
</evidence>
<feature type="region of interest" description="Disordered" evidence="8">
    <location>
        <begin position="1"/>
        <end position="27"/>
    </location>
</feature>
<feature type="compositionally biased region" description="Polar residues" evidence="8">
    <location>
        <begin position="1"/>
        <end position="15"/>
    </location>
</feature>
<dbReference type="InterPro" id="IPR032887">
    <property type="entry name" value="DusB"/>
</dbReference>
<feature type="active site" description="Proton donor" evidence="7">
    <location>
        <position position="135"/>
    </location>
</feature>
<protein>
    <recommendedName>
        <fullName evidence="7">tRNA-dihydrouridine synthase B</fullName>
        <ecNumber evidence="7">1.3.1.-</ecNumber>
    </recommendedName>
</protein>
<dbReference type="InterPro" id="IPR035587">
    <property type="entry name" value="DUS-like_FMN-bd"/>
</dbReference>
<keyword evidence="11" id="KW-1185">Reference proteome</keyword>
<dbReference type="InterPro" id="IPR018517">
    <property type="entry name" value="tRNA_hU_synthase_CS"/>
</dbReference>
<dbReference type="NCBIfam" id="TIGR00737">
    <property type="entry name" value="nifR3_yhdG"/>
    <property type="match status" value="1"/>
</dbReference>
<feature type="binding site" evidence="7">
    <location>
        <begin position="263"/>
        <end position="264"/>
    </location>
    <ligand>
        <name>FMN</name>
        <dbReference type="ChEBI" id="CHEBI:58210"/>
    </ligand>
</feature>
<comment type="cofactor">
    <cofactor evidence="1 7">
        <name>FMN</name>
        <dbReference type="ChEBI" id="CHEBI:58210"/>
    </cofactor>
</comment>
<dbReference type="Proteomes" id="UP000748752">
    <property type="component" value="Unassembled WGS sequence"/>
</dbReference>
<evidence type="ECO:0000313" key="10">
    <source>
        <dbReference type="EMBL" id="MBK1631228.1"/>
    </source>
</evidence>
<dbReference type="InterPro" id="IPR024036">
    <property type="entry name" value="tRNA-dHydroUridine_Synthase_C"/>
</dbReference>
<feature type="region of interest" description="Disordered" evidence="8">
    <location>
        <begin position="82"/>
        <end position="101"/>
    </location>
</feature>
<proteinExistence type="inferred from homology"/>
<feature type="domain" description="DUS-like FMN-binding" evidence="9">
    <location>
        <begin position="48"/>
        <end position="331"/>
    </location>
</feature>
<dbReference type="Gene3D" id="3.20.20.70">
    <property type="entry name" value="Aldolase class I"/>
    <property type="match status" value="1"/>
</dbReference>
<dbReference type="EMBL" id="NRRV01000023">
    <property type="protein sequence ID" value="MBK1631228.1"/>
    <property type="molecule type" value="Genomic_DNA"/>
</dbReference>
<dbReference type="HAMAP" id="MF_02042">
    <property type="entry name" value="DusB_subfam"/>
    <property type="match status" value="1"/>
</dbReference>
<comment type="similarity">
    <text evidence="7">Belongs to the Dus family. DusB subfamily.</text>
</comment>
<organism evidence="10 11">
    <name type="scientific">Thiohalocapsa halophila</name>
    <dbReference type="NCBI Taxonomy" id="69359"/>
    <lineage>
        <taxon>Bacteria</taxon>
        <taxon>Pseudomonadati</taxon>
        <taxon>Pseudomonadota</taxon>
        <taxon>Gammaproteobacteria</taxon>
        <taxon>Chromatiales</taxon>
        <taxon>Chromatiaceae</taxon>
        <taxon>Thiohalocapsa</taxon>
    </lineage>
</organism>
<evidence type="ECO:0000256" key="4">
    <source>
        <dbReference type="ARBA" id="ARBA00022694"/>
    </source>
</evidence>
<feature type="binding site" evidence="7">
    <location>
        <position position="105"/>
    </location>
    <ligand>
        <name>FMN</name>
        <dbReference type="ChEBI" id="CHEBI:58210"/>
    </ligand>
</feature>
<evidence type="ECO:0000256" key="8">
    <source>
        <dbReference type="SAM" id="MobiDB-lite"/>
    </source>
</evidence>
<feature type="binding site" evidence="7">
    <location>
        <begin position="51"/>
        <end position="53"/>
    </location>
    <ligand>
        <name>FMN</name>
        <dbReference type="ChEBI" id="CHEBI:58210"/>
    </ligand>
</feature>
<evidence type="ECO:0000256" key="7">
    <source>
        <dbReference type="HAMAP-Rule" id="MF_02042"/>
    </source>
</evidence>
<comment type="catalytic activity">
    <reaction evidence="7">
        <text>a 5,6-dihydrouridine in tRNA + NADP(+) = a uridine in tRNA + NADPH + H(+)</text>
        <dbReference type="Rhea" id="RHEA:23624"/>
        <dbReference type="Rhea" id="RHEA-COMP:13339"/>
        <dbReference type="Rhea" id="RHEA-COMP:13887"/>
        <dbReference type="ChEBI" id="CHEBI:15378"/>
        <dbReference type="ChEBI" id="CHEBI:57783"/>
        <dbReference type="ChEBI" id="CHEBI:58349"/>
        <dbReference type="ChEBI" id="CHEBI:65315"/>
        <dbReference type="ChEBI" id="CHEBI:74443"/>
    </reaction>
</comment>
<evidence type="ECO:0000256" key="6">
    <source>
        <dbReference type="ARBA" id="ARBA00023002"/>
    </source>
</evidence>